<comment type="caution">
    <text evidence="2">The sequence shown here is derived from an EMBL/GenBank/DDBJ whole genome shotgun (WGS) entry which is preliminary data.</text>
</comment>
<proteinExistence type="predicted"/>
<sequence>MILPKLSAAILAMSLLGSAFAASVLERNISLDQWVMMCGAVNGAADQVGATDEERRQHRLTSKAHLMRYAIEQGYPLDEFDALFDQGIIEGRKLTAGRLGSDPDKLTKLMNGFHRDASIGYQDVKNALDTT</sequence>
<organism evidence="2 3">
    <name type="scientific">Pollutimonas harenae</name>
    <dbReference type="NCBI Taxonomy" id="657015"/>
    <lineage>
        <taxon>Bacteria</taxon>
        <taxon>Pseudomonadati</taxon>
        <taxon>Pseudomonadota</taxon>
        <taxon>Betaproteobacteria</taxon>
        <taxon>Burkholderiales</taxon>
        <taxon>Alcaligenaceae</taxon>
        <taxon>Pollutimonas</taxon>
    </lineage>
</organism>
<dbReference type="RefSeq" id="WP_130040559.1">
    <property type="nucleotide sequence ID" value="NZ_JACCEV010000005.1"/>
</dbReference>
<feature type="signal peptide" evidence="1">
    <location>
        <begin position="1"/>
        <end position="21"/>
    </location>
</feature>
<protein>
    <recommendedName>
        <fullName evidence="4">Lipoprotein</fullName>
    </recommendedName>
</protein>
<keyword evidence="1" id="KW-0732">Signal</keyword>
<gene>
    <name evidence="2" type="ORF">H0A62_14680</name>
</gene>
<accession>A0A853GXH0</accession>
<reference evidence="2 3" key="1">
    <citation type="submission" date="2020-07" db="EMBL/GenBank/DDBJ databases">
        <title>Taxonomic revisions and descriptions of new bacterial species based on genomic comparisons in the high-G+C-content subgroup of the family Alcaligenaceae.</title>
        <authorList>
            <person name="Szabo A."/>
            <person name="Felfoldi T."/>
        </authorList>
    </citation>
    <scope>NUCLEOTIDE SEQUENCE [LARGE SCALE GENOMIC DNA]</scope>
    <source>
        <strain evidence="2 3">DSM 25667</strain>
    </source>
</reference>
<dbReference type="EMBL" id="JACCEV010000005">
    <property type="protein sequence ID" value="NYT86847.1"/>
    <property type="molecule type" value="Genomic_DNA"/>
</dbReference>
<evidence type="ECO:0008006" key="4">
    <source>
        <dbReference type="Google" id="ProtNLM"/>
    </source>
</evidence>
<evidence type="ECO:0000313" key="3">
    <source>
        <dbReference type="Proteomes" id="UP000554144"/>
    </source>
</evidence>
<evidence type="ECO:0000256" key="1">
    <source>
        <dbReference type="SAM" id="SignalP"/>
    </source>
</evidence>
<dbReference type="AlphaFoldDB" id="A0A853GXH0"/>
<name>A0A853GXH0_9BURK</name>
<keyword evidence="3" id="KW-1185">Reference proteome</keyword>
<dbReference type="Proteomes" id="UP000554144">
    <property type="component" value="Unassembled WGS sequence"/>
</dbReference>
<feature type="chain" id="PRO_5032579899" description="Lipoprotein" evidence="1">
    <location>
        <begin position="22"/>
        <end position="131"/>
    </location>
</feature>
<evidence type="ECO:0000313" key="2">
    <source>
        <dbReference type="EMBL" id="NYT86847.1"/>
    </source>
</evidence>
<dbReference type="OrthoDB" id="8685676at2"/>